<dbReference type="Proteomes" id="UP001519535">
    <property type="component" value="Unassembled WGS sequence"/>
</dbReference>
<sequence>MTVINGEAGAFEAWLSDGKKRTAKPKNGAAKAAGGGVSEWLIGAKAHPQSAHTGIPITVIEGAEEHPFFVSALERVCEDLAAMTPGQGRNPALNRASWYLGRFPVDREVIRDALLQACHVNGLVATYGIQDCERTISNGFRGADEAGLLEIAGGWTGVREMTADEVAEIIRGHRDAAVTVDDGGVDAEPVVTEFTTGGLPPIDEFDPGEGSAESSTSGDDRTEHQILDAMMRLHVAAEAKKRYADLVAETEMTDADLWGDLPPAAGDTFLFDDATDSPILWGRGDEICWSGGEALMIVGPSGLGKTTLAGMVLRAQLGLADEVLGLPVPTTDGKILYLAMDRPRQIRKSLLRQLSIADRAVVAAKLVVRTGPPLADILTRPSLLTEMAESVGAATIYVDSLKDIAIGLSEDAVGAAYNRARQHALAHGVDILELHHTVKRNANGGAPKELADVYGSNWLTAGAGTVIVLSGKAGDPLIDFSLLKQAEGDVGPWRLEVDHTAGSIRRVEGVDPVELALYDPDGVTAADYAVELFGIDTVSRGQIEKARRKLEKLADDGLMTRIDGTRGGSGGSRTPTRYRATGRVREVSDIPGGGSFAGADSDPWENPYG</sequence>
<dbReference type="Gene3D" id="3.40.50.300">
    <property type="entry name" value="P-loop containing nucleotide triphosphate hydrolases"/>
    <property type="match status" value="1"/>
</dbReference>
<dbReference type="EMBL" id="JAHCLR010000003">
    <property type="protein sequence ID" value="MBS9532382.1"/>
    <property type="molecule type" value="Genomic_DNA"/>
</dbReference>
<dbReference type="Pfam" id="PF13481">
    <property type="entry name" value="AAA_25"/>
    <property type="match status" value="1"/>
</dbReference>
<evidence type="ECO:0000256" key="1">
    <source>
        <dbReference type="SAM" id="MobiDB-lite"/>
    </source>
</evidence>
<evidence type="ECO:0000313" key="2">
    <source>
        <dbReference type="EMBL" id="MBS9532382.1"/>
    </source>
</evidence>
<feature type="region of interest" description="Disordered" evidence="1">
    <location>
        <begin position="561"/>
        <end position="609"/>
    </location>
</feature>
<comment type="caution">
    <text evidence="2">The sequence shown here is derived from an EMBL/GenBank/DDBJ whole genome shotgun (WGS) entry which is preliminary data.</text>
</comment>
<feature type="region of interest" description="Disordered" evidence="1">
    <location>
        <begin position="196"/>
        <end position="221"/>
    </location>
</feature>
<accession>A0ABS5RDM0</accession>
<evidence type="ECO:0000313" key="3">
    <source>
        <dbReference type="Proteomes" id="UP001519535"/>
    </source>
</evidence>
<organism evidence="2 3">
    <name type="scientific">Mycolicibacter acidiphilus</name>
    <dbReference type="NCBI Taxonomy" id="2835306"/>
    <lineage>
        <taxon>Bacteria</taxon>
        <taxon>Bacillati</taxon>
        <taxon>Actinomycetota</taxon>
        <taxon>Actinomycetes</taxon>
        <taxon>Mycobacteriales</taxon>
        <taxon>Mycobacteriaceae</taxon>
        <taxon>Mycolicibacter</taxon>
    </lineage>
</organism>
<protein>
    <submittedName>
        <fullName evidence="2">AAA family ATPase</fullName>
    </submittedName>
</protein>
<gene>
    <name evidence="2" type="ORF">KIH27_02125</name>
</gene>
<proteinExistence type="predicted"/>
<dbReference type="SUPFAM" id="SSF52540">
    <property type="entry name" value="P-loop containing nucleoside triphosphate hydrolases"/>
    <property type="match status" value="1"/>
</dbReference>
<reference evidence="2 3" key="1">
    <citation type="submission" date="2021-05" db="EMBL/GenBank/DDBJ databases">
        <title>Mycobacterium acidophilum sp. nov., an extremely acid-tolerant member of the genus Mycobacterium.</title>
        <authorList>
            <person name="Xia J."/>
        </authorList>
    </citation>
    <scope>NUCLEOTIDE SEQUENCE [LARGE SCALE GENOMIC DNA]</scope>
    <source>
        <strain evidence="2 3">M1</strain>
    </source>
</reference>
<name>A0ABS5RDM0_9MYCO</name>
<dbReference type="InterPro" id="IPR027417">
    <property type="entry name" value="P-loop_NTPase"/>
</dbReference>
<keyword evidence="3" id="KW-1185">Reference proteome</keyword>
<dbReference type="RefSeq" id="WP_214091270.1">
    <property type="nucleotide sequence ID" value="NZ_JAHCLR010000003.1"/>
</dbReference>